<reference evidence="1 2" key="1">
    <citation type="submission" date="2018-02" db="EMBL/GenBank/DDBJ databases">
        <title>Acetobacter orientalis genome.</title>
        <authorList>
            <person name="Nakashima N."/>
            <person name="Tamura T."/>
        </authorList>
    </citation>
    <scope>NUCLEOTIDE SEQUENCE [LARGE SCALE GENOMIC DNA]</scope>
    <source>
        <strain evidence="1 2">FAN1</strain>
    </source>
</reference>
<protein>
    <submittedName>
        <fullName evidence="1">Uncharacterized protein</fullName>
    </submittedName>
</protein>
<proteinExistence type="predicted"/>
<dbReference type="EMBL" id="AP018515">
    <property type="protein sequence ID" value="BBC79975.1"/>
    <property type="molecule type" value="Genomic_DNA"/>
</dbReference>
<gene>
    <name evidence="1" type="ORF">AcetOrient_orf02450</name>
</gene>
<dbReference type="KEGG" id="aot:AcetOri_orf02450"/>
<dbReference type="AlphaFoldDB" id="A0A2Z5ZHV5"/>
<evidence type="ECO:0000313" key="1">
    <source>
        <dbReference type="EMBL" id="BBC79975.1"/>
    </source>
</evidence>
<accession>A0A2Z5ZHV5</accession>
<name>A0A2Z5ZHV5_9PROT</name>
<sequence length="37" mass="4057">MVVQYFPGWGDIFCSVHGKQKAQKRESQGSGAENTAD</sequence>
<organism evidence="1 2">
    <name type="scientific">Acetobacter orientalis</name>
    <dbReference type="NCBI Taxonomy" id="146474"/>
    <lineage>
        <taxon>Bacteria</taxon>
        <taxon>Pseudomonadati</taxon>
        <taxon>Pseudomonadota</taxon>
        <taxon>Alphaproteobacteria</taxon>
        <taxon>Acetobacterales</taxon>
        <taxon>Acetobacteraceae</taxon>
        <taxon>Acetobacter</taxon>
    </lineage>
</organism>
<evidence type="ECO:0000313" key="2">
    <source>
        <dbReference type="Proteomes" id="UP000270034"/>
    </source>
</evidence>
<dbReference type="Proteomes" id="UP000270034">
    <property type="component" value="Chromosome"/>
</dbReference>